<protein>
    <submittedName>
        <fullName evidence="1">Uncharacterized protein</fullName>
    </submittedName>
</protein>
<dbReference type="RefSeq" id="WP_261741870.1">
    <property type="nucleotide sequence ID" value="NZ_JBINXA010000018.1"/>
</dbReference>
<evidence type="ECO:0000313" key="1">
    <source>
        <dbReference type="EMBL" id="MFH6567328.1"/>
    </source>
</evidence>
<reference evidence="1 2" key="1">
    <citation type="submission" date="2024-10" db="EMBL/GenBank/DDBJ databases">
        <title>Aeromonas and Pseudomonas from the Cagarras Archipelago, Rio de Janeiro, Brazil.</title>
        <authorList>
            <person name="Canellas A.L.B."/>
            <person name="Laport M.S."/>
        </authorList>
    </citation>
    <scope>NUCLEOTIDE SEQUENCE [LARGE SCALE GENOMIC DNA]</scope>
    <source>
        <strain evidence="1 2">CPF-4</strain>
    </source>
</reference>
<gene>
    <name evidence="1" type="ORF">ACHMWK_15305</name>
</gene>
<dbReference type="EMBL" id="JBINXB010000022">
    <property type="protein sequence ID" value="MFH6567328.1"/>
    <property type="molecule type" value="Genomic_DNA"/>
</dbReference>
<proteinExistence type="predicted"/>
<comment type="caution">
    <text evidence="1">The sequence shown here is derived from an EMBL/GenBank/DDBJ whole genome shotgun (WGS) entry which is preliminary data.</text>
</comment>
<keyword evidence="2" id="KW-1185">Reference proteome</keyword>
<dbReference type="Proteomes" id="UP001609821">
    <property type="component" value="Unassembled WGS sequence"/>
</dbReference>
<evidence type="ECO:0000313" key="2">
    <source>
        <dbReference type="Proteomes" id="UP001609821"/>
    </source>
</evidence>
<name>A0ABW7M0D5_9PSED</name>
<sequence>MSNALIANAAPCPEQTPCVQPQSCAGHTCMLELCKLLKLRDALIVLKGPLANSPGARSFIERRLLNNEVYERVLGKLAPDKPGQYGRLSAHGGKHQK</sequence>
<organism evidence="1 2">
    <name type="scientific">Pseudomonas kulmbachensis</name>
    <dbReference type="NCBI Taxonomy" id="3043408"/>
    <lineage>
        <taxon>Bacteria</taxon>
        <taxon>Pseudomonadati</taxon>
        <taxon>Pseudomonadota</taxon>
        <taxon>Gammaproteobacteria</taxon>
        <taxon>Pseudomonadales</taxon>
        <taxon>Pseudomonadaceae</taxon>
        <taxon>Pseudomonas</taxon>
    </lineage>
</organism>
<accession>A0ABW7M0D5</accession>